<keyword evidence="4" id="KW-0914">Notch signaling pathway</keyword>
<organism evidence="10">
    <name type="scientific">Schistocephalus solidus</name>
    <name type="common">Tapeworm</name>
    <dbReference type="NCBI Taxonomy" id="70667"/>
    <lineage>
        <taxon>Eukaryota</taxon>
        <taxon>Metazoa</taxon>
        <taxon>Spiralia</taxon>
        <taxon>Lophotrochozoa</taxon>
        <taxon>Platyhelminthes</taxon>
        <taxon>Cestoda</taxon>
        <taxon>Eucestoda</taxon>
        <taxon>Diphyllobothriidea</taxon>
        <taxon>Diphyllobothriidae</taxon>
        <taxon>Schistocephalus</taxon>
    </lineage>
</organism>
<keyword evidence="3 7" id="KW-0812">Transmembrane</keyword>
<sequence>MTLRTAFGCGLVAFGPVVALFLVSCARYPLRIILLALSAFFWLVGLLISSLLWFAVVPLREQLAFGLVFTVLFQEIVRFLYFFLIQKVESGLRSKISVTEAEREPDTSVTTYAANSQADVDSDIPLVASKKAFLNHNLIAYTAGLGFALMGCVTEYIFLFSQLTGPGTPMQGSRPGAFFLLAALDSCFMSLSQIAWSVLLFRAYRLRKYLQIVIIIAAHLGLSTVSLVNDLALPAPELLCALLVISFFGFLAWAFFAAGGTVRPRKVARSD</sequence>
<keyword evidence="9" id="KW-1185">Reference proteome</keyword>
<evidence type="ECO:0000313" key="9">
    <source>
        <dbReference type="Proteomes" id="UP000275846"/>
    </source>
</evidence>
<dbReference type="Proteomes" id="UP000275846">
    <property type="component" value="Unassembled WGS sequence"/>
</dbReference>
<dbReference type="Pfam" id="PF06105">
    <property type="entry name" value="Aph-1"/>
    <property type="match status" value="1"/>
</dbReference>
<evidence type="ECO:0000256" key="7">
    <source>
        <dbReference type="SAM" id="Phobius"/>
    </source>
</evidence>
<dbReference type="PROSITE" id="PS51257">
    <property type="entry name" value="PROKAR_LIPOPROTEIN"/>
    <property type="match status" value="1"/>
</dbReference>
<name>A0A183STB2_SCHSO</name>
<dbReference type="STRING" id="70667.A0A183STB2"/>
<evidence type="ECO:0000256" key="4">
    <source>
        <dbReference type="ARBA" id="ARBA00022976"/>
    </source>
</evidence>
<evidence type="ECO:0000313" key="8">
    <source>
        <dbReference type="EMBL" id="VDL93849.1"/>
    </source>
</evidence>
<feature type="transmembrane region" description="Helical" evidence="7">
    <location>
        <begin position="178"/>
        <end position="202"/>
    </location>
</feature>
<feature type="transmembrane region" description="Helical" evidence="7">
    <location>
        <begin position="32"/>
        <end position="57"/>
    </location>
</feature>
<evidence type="ECO:0000256" key="3">
    <source>
        <dbReference type="ARBA" id="ARBA00022692"/>
    </source>
</evidence>
<dbReference type="GO" id="GO:0007219">
    <property type="term" value="P:Notch signaling pathway"/>
    <property type="evidence" value="ECO:0007669"/>
    <property type="project" value="UniProtKB-KW"/>
</dbReference>
<reference evidence="8 9" key="2">
    <citation type="submission" date="2018-11" db="EMBL/GenBank/DDBJ databases">
        <authorList>
            <consortium name="Pathogen Informatics"/>
        </authorList>
    </citation>
    <scope>NUCLEOTIDE SEQUENCE [LARGE SCALE GENOMIC DNA]</scope>
    <source>
        <strain evidence="8 9">NST_G2</strain>
    </source>
</reference>
<keyword evidence="6 7" id="KW-0472">Membrane</keyword>
<dbReference type="GO" id="GO:0016020">
    <property type="term" value="C:membrane"/>
    <property type="evidence" value="ECO:0007669"/>
    <property type="project" value="UniProtKB-SubCell"/>
</dbReference>
<dbReference type="InterPro" id="IPR009294">
    <property type="entry name" value="Aph-1"/>
</dbReference>
<feature type="transmembrane region" description="Helical" evidence="7">
    <location>
        <begin position="241"/>
        <end position="262"/>
    </location>
</feature>
<keyword evidence="5 7" id="KW-1133">Transmembrane helix</keyword>
<feature type="transmembrane region" description="Helical" evidence="7">
    <location>
        <begin position="138"/>
        <end position="158"/>
    </location>
</feature>
<reference evidence="10" key="1">
    <citation type="submission" date="2016-06" db="UniProtKB">
        <authorList>
            <consortium name="WormBaseParasite"/>
        </authorList>
    </citation>
    <scope>IDENTIFICATION</scope>
</reference>
<dbReference type="EMBL" id="UYSU01034151">
    <property type="protein sequence ID" value="VDL93849.1"/>
    <property type="molecule type" value="Genomic_DNA"/>
</dbReference>
<dbReference type="PANTHER" id="PTHR12889">
    <property type="entry name" value="GAMMA-SECRETASE SUBUNIT APH-1"/>
    <property type="match status" value="1"/>
</dbReference>
<feature type="transmembrane region" description="Helical" evidence="7">
    <location>
        <begin position="6"/>
        <end position="25"/>
    </location>
</feature>
<evidence type="ECO:0000256" key="5">
    <source>
        <dbReference type="ARBA" id="ARBA00022989"/>
    </source>
</evidence>
<comment type="similarity">
    <text evidence="2">Belongs to the APH-1 family.</text>
</comment>
<evidence type="ECO:0000256" key="2">
    <source>
        <dbReference type="ARBA" id="ARBA00005577"/>
    </source>
</evidence>
<dbReference type="WBParaSite" id="SSLN_0000773801-mRNA-1">
    <property type="protein sequence ID" value="SSLN_0000773801-mRNA-1"/>
    <property type="gene ID" value="SSLN_0000773801"/>
</dbReference>
<feature type="transmembrane region" description="Helical" evidence="7">
    <location>
        <begin position="209"/>
        <end position="229"/>
    </location>
</feature>
<proteinExistence type="inferred from homology"/>
<feature type="transmembrane region" description="Helical" evidence="7">
    <location>
        <begin position="63"/>
        <end position="85"/>
    </location>
</feature>
<gene>
    <name evidence="8" type="ORF">SSLN_LOCUS7464</name>
</gene>
<evidence type="ECO:0000256" key="1">
    <source>
        <dbReference type="ARBA" id="ARBA00004141"/>
    </source>
</evidence>
<dbReference type="GO" id="GO:0016485">
    <property type="term" value="P:protein processing"/>
    <property type="evidence" value="ECO:0007669"/>
    <property type="project" value="InterPro"/>
</dbReference>
<evidence type="ECO:0000256" key="6">
    <source>
        <dbReference type="ARBA" id="ARBA00023136"/>
    </source>
</evidence>
<accession>A0A183STB2</accession>
<evidence type="ECO:0000313" key="10">
    <source>
        <dbReference type="WBParaSite" id="SSLN_0000773801-mRNA-1"/>
    </source>
</evidence>
<dbReference type="OrthoDB" id="6507463at2759"/>
<protein>
    <submittedName>
        <fullName evidence="10">Gamma-secretase subunit Aph-1</fullName>
    </submittedName>
</protein>
<comment type="subcellular location">
    <subcellularLocation>
        <location evidence="1">Membrane</location>
        <topology evidence="1">Multi-pass membrane protein</topology>
    </subcellularLocation>
</comment>
<dbReference type="AlphaFoldDB" id="A0A183STB2"/>